<dbReference type="PROSITE" id="PS00041">
    <property type="entry name" value="HTH_ARAC_FAMILY_1"/>
    <property type="match status" value="1"/>
</dbReference>
<keyword evidence="6" id="KW-1185">Reference proteome</keyword>
<dbReference type="InterPro" id="IPR009057">
    <property type="entry name" value="Homeodomain-like_sf"/>
</dbReference>
<gene>
    <name evidence="5" type="ORF">CLV78_107166</name>
</gene>
<dbReference type="InterPro" id="IPR018062">
    <property type="entry name" value="HTH_AraC-typ_CS"/>
</dbReference>
<name>A0A2T0RM96_9RHOB</name>
<evidence type="ECO:0000256" key="1">
    <source>
        <dbReference type="ARBA" id="ARBA00023015"/>
    </source>
</evidence>
<organism evidence="5 6">
    <name type="scientific">Aliiruegeria haliotis</name>
    <dbReference type="NCBI Taxonomy" id="1280846"/>
    <lineage>
        <taxon>Bacteria</taxon>
        <taxon>Pseudomonadati</taxon>
        <taxon>Pseudomonadota</taxon>
        <taxon>Alphaproteobacteria</taxon>
        <taxon>Rhodobacterales</taxon>
        <taxon>Roseobacteraceae</taxon>
        <taxon>Aliiruegeria</taxon>
    </lineage>
</organism>
<dbReference type="Pfam" id="PF12625">
    <property type="entry name" value="Arabinose_bd"/>
    <property type="match status" value="1"/>
</dbReference>
<dbReference type="SMART" id="SM00342">
    <property type="entry name" value="HTH_ARAC"/>
    <property type="match status" value="1"/>
</dbReference>
<dbReference type="Gene3D" id="1.10.10.60">
    <property type="entry name" value="Homeodomain-like"/>
    <property type="match status" value="1"/>
</dbReference>
<sequence length="359" mass="39867">MSATGTGCMCETLPGGQDRAYDPAMQQERTDKFVLNPGWRILLSEMGLPIADTLRAAQLPPTLLDNLPTALDADSYFRFWRALAESSGDREIPLLMTQALDVEVFSPPLYAAVCSHNLRQAARRVARYKALTGPITIDAGDDPSRLRLVWQWPPTLQPPLALLMSEILFWVYLVRKCTRVLVNPVEISVPELPHSLPQYLDFIGAPIRRADDVSVIFASRDADMVFVSGNDAIWSAFEPKLKQDLEALEASHSTSGRVRVALMRAIPADTASAAQIAETLALTPRTLQRRLSEEGTSFNQLLNATRAELARHYLTACNLPLAEISFLLGFKEPSSFNRAFLRWTGTTPEQFRQQAGKSL</sequence>
<proteinExistence type="predicted"/>
<dbReference type="Pfam" id="PF12833">
    <property type="entry name" value="HTH_18"/>
    <property type="match status" value="1"/>
</dbReference>
<dbReference type="SUPFAM" id="SSF46689">
    <property type="entry name" value="Homeodomain-like"/>
    <property type="match status" value="1"/>
</dbReference>
<dbReference type="GO" id="GO:0000976">
    <property type="term" value="F:transcription cis-regulatory region binding"/>
    <property type="evidence" value="ECO:0007669"/>
    <property type="project" value="TreeGrafter"/>
</dbReference>
<feature type="domain" description="HTH araC/xylS-type" evidence="4">
    <location>
        <begin position="256"/>
        <end position="354"/>
    </location>
</feature>
<evidence type="ECO:0000256" key="2">
    <source>
        <dbReference type="ARBA" id="ARBA00023125"/>
    </source>
</evidence>
<evidence type="ECO:0000313" key="5">
    <source>
        <dbReference type="EMBL" id="PRY22242.1"/>
    </source>
</evidence>
<evidence type="ECO:0000259" key="4">
    <source>
        <dbReference type="PROSITE" id="PS01124"/>
    </source>
</evidence>
<keyword evidence="2 5" id="KW-0238">DNA-binding</keyword>
<dbReference type="PROSITE" id="PS01124">
    <property type="entry name" value="HTH_ARAC_FAMILY_2"/>
    <property type="match status" value="1"/>
</dbReference>
<keyword evidence="1" id="KW-0805">Transcription regulation</keyword>
<dbReference type="Proteomes" id="UP000239480">
    <property type="component" value="Unassembled WGS sequence"/>
</dbReference>
<dbReference type="EMBL" id="PVTD01000007">
    <property type="protein sequence ID" value="PRY22242.1"/>
    <property type="molecule type" value="Genomic_DNA"/>
</dbReference>
<dbReference type="InterPro" id="IPR018060">
    <property type="entry name" value="HTH_AraC"/>
</dbReference>
<comment type="caution">
    <text evidence="5">The sequence shown here is derived from an EMBL/GenBank/DDBJ whole genome shotgun (WGS) entry which is preliminary data.</text>
</comment>
<evidence type="ECO:0000313" key="6">
    <source>
        <dbReference type="Proteomes" id="UP000239480"/>
    </source>
</evidence>
<reference evidence="5 6" key="1">
    <citation type="submission" date="2018-03" db="EMBL/GenBank/DDBJ databases">
        <title>Genomic Encyclopedia of Archaeal and Bacterial Type Strains, Phase II (KMG-II): from individual species to whole genera.</title>
        <authorList>
            <person name="Goeker M."/>
        </authorList>
    </citation>
    <scope>NUCLEOTIDE SEQUENCE [LARGE SCALE GENOMIC DNA]</scope>
    <source>
        <strain evidence="5 6">DSM 29328</strain>
    </source>
</reference>
<accession>A0A2T0RM96</accession>
<dbReference type="PANTHER" id="PTHR47894">
    <property type="entry name" value="HTH-TYPE TRANSCRIPTIONAL REGULATOR GADX"/>
    <property type="match status" value="1"/>
</dbReference>
<dbReference type="AlphaFoldDB" id="A0A2T0RM96"/>
<dbReference type="GO" id="GO:0003700">
    <property type="term" value="F:DNA-binding transcription factor activity"/>
    <property type="evidence" value="ECO:0007669"/>
    <property type="project" value="InterPro"/>
</dbReference>
<dbReference type="PANTHER" id="PTHR47894:SF1">
    <property type="entry name" value="HTH-TYPE TRANSCRIPTIONAL REGULATOR VQSM"/>
    <property type="match status" value="1"/>
</dbReference>
<keyword evidence="3" id="KW-0804">Transcription</keyword>
<dbReference type="InterPro" id="IPR032687">
    <property type="entry name" value="AraC-type_N"/>
</dbReference>
<dbReference type="GO" id="GO:0005829">
    <property type="term" value="C:cytosol"/>
    <property type="evidence" value="ECO:0007669"/>
    <property type="project" value="TreeGrafter"/>
</dbReference>
<evidence type="ECO:0000256" key="3">
    <source>
        <dbReference type="ARBA" id="ARBA00023163"/>
    </source>
</evidence>
<protein>
    <submittedName>
        <fullName evidence="5">AraC-like DNA-binding protein</fullName>
    </submittedName>
</protein>